<dbReference type="eggNOG" id="COG2200">
    <property type="taxonomic scope" value="Bacteria"/>
</dbReference>
<dbReference type="PATRIC" id="fig|1341157.4.peg.1056"/>
<dbReference type="SMART" id="SM00052">
    <property type="entry name" value="EAL"/>
    <property type="match status" value="1"/>
</dbReference>
<dbReference type="Proteomes" id="UP000019365">
    <property type="component" value="Unassembled WGS sequence"/>
</dbReference>
<sequence length="398" mass="45768">MNYTAEEIRNALYNNELCVYYQPLYVTMTSQLKSAEALIRWKKPDGTLILPADFIPVAEESDLIMEIDWYVTEAVCRTLEKQNMMPQYPISVNFSRKHIREENFARKLTELVDKYELPHPLIEIEITESAMVVEENRLFDWITSIRNAGFTVAIDDFGSGLSSLQFVKDVPADVLKIDKSLLSHNCEDEKERIVLESIFTFAHRLHMKTVAEGVETKEQLAFLRSLDCNKIQGFIFAHPMPEDEYLALCLAHKAAEEPKDILQIQSPASATNLLIEVVFRRYPLVIFANLTRNTYYVMAFQNFTSTPCPSAGIFDELVVHGTNSMHPDDRDKFSITFNRLNLLRAFKAGVKEIRLITRQLGDDGKYRLTETFEYFVKSNHSDDVIAITLCQPLPEDEQ</sequence>
<dbReference type="InterPro" id="IPR035919">
    <property type="entry name" value="EAL_sf"/>
</dbReference>
<dbReference type="RefSeq" id="WP_019678129.1">
    <property type="nucleotide sequence ID" value="NZ_ATAX01000016.1"/>
</dbReference>
<proteinExistence type="predicted"/>
<keyword evidence="3" id="KW-1185">Reference proteome</keyword>
<protein>
    <recommendedName>
        <fullName evidence="1">EAL domain-containing protein</fullName>
    </recommendedName>
</protein>
<dbReference type="AlphaFoldDB" id="W7UKT4"/>
<dbReference type="Pfam" id="PF00563">
    <property type="entry name" value="EAL"/>
    <property type="match status" value="1"/>
</dbReference>
<dbReference type="CDD" id="cd01948">
    <property type="entry name" value="EAL"/>
    <property type="match status" value="1"/>
</dbReference>
<dbReference type="PROSITE" id="PS50883">
    <property type="entry name" value="EAL"/>
    <property type="match status" value="1"/>
</dbReference>
<dbReference type="PANTHER" id="PTHR33121">
    <property type="entry name" value="CYCLIC DI-GMP PHOSPHODIESTERASE PDEF"/>
    <property type="match status" value="1"/>
</dbReference>
<reference evidence="2 3" key="1">
    <citation type="journal article" date="2014" name="PLoS ONE">
        <title>Rumen cellulosomics: divergent fiber-degrading strategies revealed by comparative genome-wide analysis of six ruminococcal strains.</title>
        <authorList>
            <person name="Dassa B."/>
            <person name="Borovok I."/>
            <person name="Ruimy-Israeli V."/>
            <person name="Lamed R."/>
            <person name="Flint H.J."/>
            <person name="Duncan S.H."/>
            <person name="Henrissat B."/>
            <person name="Coutinho P."/>
            <person name="Morrison M."/>
            <person name="Mosoni P."/>
            <person name="Yeoman C.J."/>
            <person name="White B.A."/>
            <person name="Bayer E.A."/>
        </authorList>
    </citation>
    <scope>NUCLEOTIDE SEQUENCE [LARGE SCALE GENOMIC DNA]</scope>
    <source>
        <strain evidence="2 3">007c</strain>
    </source>
</reference>
<dbReference type="PANTHER" id="PTHR33121:SF70">
    <property type="entry name" value="SIGNALING PROTEIN YKOW"/>
    <property type="match status" value="1"/>
</dbReference>
<dbReference type="SUPFAM" id="SSF141868">
    <property type="entry name" value="EAL domain-like"/>
    <property type="match status" value="1"/>
</dbReference>
<evidence type="ECO:0000259" key="1">
    <source>
        <dbReference type="PROSITE" id="PS50883"/>
    </source>
</evidence>
<dbReference type="Gene3D" id="3.20.20.450">
    <property type="entry name" value="EAL domain"/>
    <property type="match status" value="1"/>
</dbReference>
<comment type="caution">
    <text evidence="2">The sequence shown here is derived from an EMBL/GenBank/DDBJ whole genome shotgun (WGS) entry which is preliminary data.</text>
</comment>
<name>W7UKT4_RUMFL</name>
<dbReference type="OrthoDB" id="9762141at2"/>
<gene>
    <name evidence="2" type="ORF">RF007C_12325</name>
</gene>
<organism evidence="2 3">
    <name type="scientific">Ruminococcus flavefaciens 007c</name>
    <dbReference type="NCBI Taxonomy" id="1341157"/>
    <lineage>
        <taxon>Bacteria</taxon>
        <taxon>Bacillati</taxon>
        <taxon>Bacillota</taxon>
        <taxon>Clostridia</taxon>
        <taxon>Eubacteriales</taxon>
        <taxon>Oscillospiraceae</taxon>
        <taxon>Ruminococcus</taxon>
    </lineage>
</organism>
<dbReference type="InterPro" id="IPR001633">
    <property type="entry name" value="EAL_dom"/>
</dbReference>
<dbReference type="InterPro" id="IPR050706">
    <property type="entry name" value="Cyclic-di-GMP_PDE-like"/>
</dbReference>
<evidence type="ECO:0000313" key="2">
    <source>
        <dbReference type="EMBL" id="EWM54388.1"/>
    </source>
</evidence>
<feature type="domain" description="EAL" evidence="1">
    <location>
        <begin position="1"/>
        <end position="253"/>
    </location>
</feature>
<dbReference type="EMBL" id="ATAX01000016">
    <property type="protein sequence ID" value="EWM54388.1"/>
    <property type="molecule type" value="Genomic_DNA"/>
</dbReference>
<evidence type="ECO:0000313" key="3">
    <source>
        <dbReference type="Proteomes" id="UP000019365"/>
    </source>
</evidence>
<accession>W7UKT4</accession>
<dbReference type="GO" id="GO:0071111">
    <property type="term" value="F:cyclic-guanylate-specific phosphodiesterase activity"/>
    <property type="evidence" value="ECO:0007669"/>
    <property type="project" value="InterPro"/>
</dbReference>